<organism evidence="7 8">
    <name type="scientific">Puccinia striiformis</name>
    <dbReference type="NCBI Taxonomy" id="27350"/>
    <lineage>
        <taxon>Eukaryota</taxon>
        <taxon>Fungi</taxon>
        <taxon>Dikarya</taxon>
        <taxon>Basidiomycota</taxon>
        <taxon>Pucciniomycotina</taxon>
        <taxon>Pucciniomycetes</taxon>
        <taxon>Pucciniales</taxon>
        <taxon>Pucciniaceae</taxon>
        <taxon>Puccinia</taxon>
    </lineage>
</organism>
<reference evidence="7" key="1">
    <citation type="submission" date="2017-12" db="EMBL/GenBank/DDBJ databases">
        <title>Gene loss provides genomic basis for host adaptation in cereal stripe rust fungi.</title>
        <authorList>
            <person name="Xia C."/>
        </authorList>
    </citation>
    <scope>NUCLEOTIDE SEQUENCE [LARGE SCALE GENOMIC DNA]</scope>
    <source>
        <strain evidence="7">93-210</strain>
    </source>
</reference>
<evidence type="ECO:0000256" key="2">
    <source>
        <dbReference type="ARBA" id="ARBA00022723"/>
    </source>
</evidence>
<keyword evidence="3" id="KW-0863">Zinc-finger</keyword>
<evidence type="ECO:0000313" key="8">
    <source>
        <dbReference type="Proteomes" id="UP000239156"/>
    </source>
</evidence>
<feature type="compositionally biased region" description="Polar residues" evidence="6">
    <location>
        <begin position="322"/>
        <end position="331"/>
    </location>
</feature>
<evidence type="ECO:0000256" key="6">
    <source>
        <dbReference type="SAM" id="MobiDB-lite"/>
    </source>
</evidence>
<dbReference type="SUPFAM" id="SSF53098">
    <property type="entry name" value="Ribonuclease H-like"/>
    <property type="match status" value="1"/>
</dbReference>
<evidence type="ECO:0000256" key="4">
    <source>
        <dbReference type="ARBA" id="ARBA00022833"/>
    </source>
</evidence>
<dbReference type="EMBL" id="PKSL01000023">
    <property type="protein sequence ID" value="POW13599.1"/>
    <property type="molecule type" value="Genomic_DNA"/>
</dbReference>
<evidence type="ECO:0000256" key="3">
    <source>
        <dbReference type="ARBA" id="ARBA00022771"/>
    </source>
</evidence>
<dbReference type="PANTHER" id="PTHR46481">
    <property type="entry name" value="ZINC FINGER BED DOMAIN-CONTAINING PROTEIN 4"/>
    <property type="match status" value="1"/>
</dbReference>
<protein>
    <recommendedName>
        <fullName evidence="9">DUF659 domain-containing protein</fullName>
    </recommendedName>
</protein>
<dbReference type="VEuPathDB" id="FungiDB:PSHT_08664"/>
<evidence type="ECO:0000313" key="7">
    <source>
        <dbReference type="EMBL" id="POW13599.1"/>
    </source>
</evidence>
<proteinExistence type="predicted"/>
<accession>A0A2S4VVS6</accession>
<feature type="compositionally biased region" description="Polar residues" evidence="6">
    <location>
        <begin position="356"/>
        <end position="376"/>
    </location>
</feature>
<feature type="region of interest" description="Disordered" evidence="6">
    <location>
        <begin position="318"/>
        <end position="400"/>
    </location>
</feature>
<dbReference type="VEuPathDB" id="FungiDB:PSTT_03598"/>
<dbReference type="GO" id="GO:0008270">
    <property type="term" value="F:zinc ion binding"/>
    <property type="evidence" value="ECO:0007669"/>
    <property type="project" value="UniProtKB-KW"/>
</dbReference>
<comment type="subcellular location">
    <subcellularLocation>
        <location evidence="1">Nucleus</location>
    </subcellularLocation>
</comment>
<dbReference type="AlphaFoldDB" id="A0A2S4VVS6"/>
<keyword evidence="5" id="KW-0539">Nucleus</keyword>
<evidence type="ECO:0008006" key="9">
    <source>
        <dbReference type="Google" id="ProtNLM"/>
    </source>
</evidence>
<dbReference type="InterPro" id="IPR012337">
    <property type="entry name" value="RNaseH-like_sf"/>
</dbReference>
<sequence>MSESPKQSSPKPLSKLKLSRDTKSSSTKSMLSHLLQKHQLMDPKKYEAAARGIENALKRQKNEGGRWASKEELSPKSLKKAIAYFIADADLCFSIVTHDSFWDLLGLLNPAIVTANDFWEKDHCIGEYLKKFFKSLKHVAFTLDAWTSPNTKAFMAITAHAISSTWQMIDVVVAMPVVHGAHTGFNFAETFLEVLERYKLSNSIVSITADNASNNSTLASRVEQVLEGRFIASDQLLGCMAHVINLAAKDGLGAFGSPTDETTAEDEITLDQMDHNTFTTRLDGTGINLRTVITRIHGLTTHVRLTPQRRAQFVSFLPEAESPSQTSDTPSNEPKKNPKEEEDSRMLIPDVKLDGTQPTLCSNEPWSSVWHATSSAADRKPESTPSIPSSGRKLLRCRSS</sequence>
<keyword evidence="8" id="KW-1185">Reference proteome</keyword>
<dbReference type="InterPro" id="IPR052035">
    <property type="entry name" value="ZnF_BED_domain_contain"/>
</dbReference>
<dbReference type="Proteomes" id="UP000239156">
    <property type="component" value="Unassembled WGS sequence"/>
</dbReference>
<feature type="compositionally biased region" description="Low complexity" evidence="6">
    <location>
        <begin position="1"/>
        <end position="16"/>
    </location>
</feature>
<comment type="caution">
    <text evidence="7">The sequence shown here is derived from an EMBL/GenBank/DDBJ whole genome shotgun (WGS) entry which is preliminary data.</text>
</comment>
<evidence type="ECO:0000256" key="1">
    <source>
        <dbReference type="ARBA" id="ARBA00004123"/>
    </source>
</evidence>
<keyword evidence="4" id="KW-0862">Zinc</keyword>
<feature type="compositionally biased region" description="Basic and acidic residues" evidence="6">
    <location>
        <begin position="333"/>
        <end position="345"/>
    </location>
</feature>
<evidence type="ECO:0000256" key="5">
    <source>
        <dbReference type="ARBA" id="ARBA00023242"/>
    </source>
</evidence>
<feature type="region of interest" description="Disordered" evidence="6">
    <location>
        <begin position="1"/>
        <end position="31"/>
    </location>
</feature>
<gene>
    <name evidence="7" type="ORF">PSTT_03598</name>
</gene>
<dbReference type="GO" id="GO:0005634">
    <property type="term" value="C:nucleus"/>
    <property type="evidence" value="ECO:0007669"/>
    <property type="project" value="UniProtKB-SubCell"/>
</dbReference>
<keyword evidence="2" id="KW-0479">Metal-binding</keyword>
<dbReference type="PANTHER" id="PTHR46481:SF10">
    <property type="entry name" value="ZINC FINGER BED DOMAIN-CONTAINING PROTEIN 39"/>
    <property type="match status" value="1"/>
</dbReference>
<name>A0A2S4VVS6_9BASI</name>